<protein>
    <submittedName>
        <fullName evidence="2">Uncharacterized protein</fullName>
    </submittedName>
</protein>
<reference evidence="2 3" key="1">
    <citation type="submission" date="2019-02" db="EMBL/GenBank/DDBJ databases">
        <title>Deep-cultivation of Planctomycetes and their phenomic and genomic characterization uncovers novel biology.</title>
        <authorList>
            <person name="Wiegand S."/>
            <person name="Jogler M."/>
            <person name="Boedeker C."/>
            <person name="Pinto D."/>
            <person name="Vollmers J."/>
            <person name="Rivas-Marin E."/>
            <person name="Kohn T."/>
            <person name="Peeters S.H."/>
            <person name="Heuer A."/>
            <person name="Rast P."/>
            <person name="Oberbeckmann S."/>
            <person name="Bunk B."/>
            <person name="Jeske O."/>
            <person name="Meyerdierks A."/>
            <person name="Storesund J.E."/>
            <person name="Kallscheuer N."/>
            <person name="Luecker S."/>
            <person name="Lage O.M."/>
            <person name="Pohl T."/>
            <person name="Merkel B.J."/>
            <person name="Hornburger P."/>
            <person name="Mueller R.-W."/>
            <person name="Bruemmer F."/>
            <person name="Labrenz M."/>
            <person name="Spormann A.M."/>
            <person name="Op den Camp H."/>
            <person name="Overmann J."/>
            <person name="Amann R."/>
            <person name="Jetten M.S.M."/>
            <person name="Mascher T."/>
            <person name="Medema M.H."/>
            <person name="Devos D.P."/>
            <person name="Kaster A.-K."/>
            <person name="Ovreas L."/>
            <person name="Rohde M."/>
            <person name="Galperin M.Y."/>
            <person name="Jogler C."/>
        </authorList>
    </citation>
    <scope>NUCLEOTIDE SEQUENCE [LARGE SCALE GENOMIC DNA]</scope>
    <source>
        <strain evidence="2 3">Q31a</strain>
    </source>
</reference>
<feature type="transmembrane region" description="Helical" evidence="1">
    <location>
        <begin position="12"/>
        <end position="38"/>
    </location>
</feature>
<name>A0A518GFH7_9BACT</name>
<feature type="transmembrane region" description="Helical" evidence="1">
    <location>
        <begin position="50"/>
        <end position="71"/>
    </location>
</feature>
<evidence type="ECO:0000313" key="2">
    <source>
        <dbReference type="EMBL" id="QDV27349.1"/>
    </source>
</evidence>
<dbReference type="RefSeq" id="WP_145084604.1">
    <property type="nucleotide sequence ID" value="NZ_CP036298.1"/>
</dbReference>
<dbReference type="Proteomes" id="UP000318017">
    <property type="component" value="Chromosome"/>
</dbReference>
<keyword evidence="3" id="KW-1185">Reference proteome</keyword>
<keyword evidence="1" id="KW-0812">Transmembrane</keyword>
<dbReference type="EMBL" id="CP036298">
    <property type="protein sequence ID" value="QDV27349.1"/>
    <property type="molecule type" value="Genomic_DNA"/>
</dbReference>
<sequence length="94" mass="10088">MSKPITQDINSRLGIQLFLIYAVFYLGFVLVNAFAASWAEWEPIAGLNLAILWGFSLIALALILALIYGTVCVNAPTTPPSNDASLAGKEESNS</sequence>
<dbReference type="AlphaFoldDB" id="A0A518GFH7"/>
<dbReference type="OrthoDB" id="9795644at2"/>
<proteinExistence type="predicted"/>
<gene>
    <name evidence="2" type="ORF">Q31a_57370</name>
</gene>
<evidence type="ECO:0000313" key="3">
    <source>
        <dbReference type="Proteomes" id="UP000318017"/>
    </source>
</evidence>
<keyword evidence="1" id="KW-0472">Membrane</keyword>
<organism evidence="2 3">
    <name type="scientific">Aureliella helgolandensis</name>
    <dbReference type="NCBI Taxonomy" id="2527968"/>
    <lineage>
        <taxon>Bacteria</taxon>
        <taxon>Pseudomonadati</taxon>
        <taxon>Planctomycetota</taxon>
        <taxon>Planctomycetia</taxon>
        <taxon>Pirellulales</taxon>
        <taxon>Pirellulaceae</taxon>
        <taxon>Aureliella</taxon>
    </lineage>
</organism>
<dbReference type="KEGG" id="ahel:Q31a_57370"/>
<keyword evidence="1" id="KW-1133">Transmembrane helix</keyword>
<accession>A0A518GFH7</accession>
<evidence type="ECO:0000256" key="1">
    <source>
        <dbReference type="SAM" id="Phobius"/>
    </source>
</evidence>